<feature type="compositionally biased region" description="Basic and acidic residues" evidence="1">
    <location>
        <begin position="70"/>
        <end position="92"/>
    </location>
</feature>
<evidence type="ECO:0000256" key="1">
    <source>
        <dbReference type="SAM" id="MobiDB-lite"/>
    </source>
</evidence>
<reference evidence="3" key="1">
    <citation type="journal article" date="2023" name="Proc. Natl. Acad. Sci. U.S.A.">
        <title>Genomic and structural basis for evolution of tropane alkaloid biosynthesis.</title>
        <authorList>
            <person name="Wanga Y.-J."/>
            <person name="Taina T."/>
            <person name="Yua J.-Y."/>
            <person name="Lia J."/>
            <person name="Xua B."/>
            <person name="Chenc J."/>
            <person name="D'Auriad J.C."/>
            <person name="Huanga J.-P."/>
            <person name="Huanga S.-X."/>
        </authorList>
    </citation>
    <scope>NUCLEOTIDE SEQUENCE [LARGE SCALE GENOMIC DNA]</scope>
    <source>
        <strain evidence="3">cv. KIB-2019</strain>
    </source>
</reference>
<comment type="caution">
    <text evidence="2">The sequence shown here is derived from an EMBL/GenBank/DDBJ whole genome shotgun (WGS) entry which is preliminary data.</text>
</comment>
<organism evidence="2 3">
    <name type="scientific">Anisodus acutangulus</name>
    <dbReference type="NCBI Taxonomy" id="402998"/>
    <lineage>
        <taxon>Eukaryota</taxon>
        <taxon>Viridiplantae</taxon>
        <taxon>Streptophyta</taxon>
        <taxon>Embryophyta</taxon>
        <taxon>Tracheophyta</taxon>
        <taxon>Spermatophyta</taxon>
        <taxon>Magnoliopsida</taxon>
        <taxon>eudicotyledons</taxon>
        <taxon>Gunneridae</taxon>
        <taxon>Pentapetalae</taxon>
        <taxon>asterids</taxon>
        <taxon>lamiids</taxon>
        <taxon>Solanales</taxon>
        <taxon>Solanaceae</taxon>
        <taxon>Solanoideae</taxon>
        <taxon>Hyoscyameae</taxon>
        <taxon>Anisodus</taxon>
    </lineage>
</organism>
<gene>
    <name evidence="2" type="ORF">K7X08_006569</name>
</gene>
<accession>A0A9Q1MW18</accession>
<dbReference type="Proteomes" id="UP001152561">
    <property type="component" value="Unassembled WGS sequence"/>
</dbReference>
<name>A0A9Q1MW18_9SOLA</name>
<feature type="compositionally biased region" description="Polar residues" evidence="1">
    <location>
        <begin position="140"/>
        <end position="149"/>
    </location>
</feature>
<dbReference type="EMBL" id="JAJAGQ010000002">
    <property type="protein sequence ID" value="KAJ8569992.1"/>
    <property type="molecule type" value="Genomic_DNA"/>
</dbReference>
<proteinExistence type="predicted"/>
<feature type="region of interest" description="Disordered" evidence="1">
    <location>
        <begin position="1"/>
        <end position="186"/>
    </location>
</feature>
<protein>
    <submittedName>
        <fullName evidence="2">Uncharacterized protein</fullName>
    </submittedName>
</protein>
<feature type="compositionally biased region" description="Basic residues" evidence="1">
    <location>
        <begin position="150"/>
        <end position="159"/>
    </location>
</feature>
<feature type="compositionally biased region" description="Polar residues" evidence="1">
    <location>
        <begin position="34"/>
        <end position="45"/>
    </location>
</feature>
<feature type="compositionally biased region" description="Basic and acidic residues" evidence="1">
    <location>
        <begin position="99"/>
        <end position="121"/>
    </location>
</feature>
<feature type="compositionally biased region" description="Basic and acidic residues" evidence="1">
    <location>
        <begin position="1"/>
        <end position="21"/>
    </location>
</feature>
<sequence length="186" mass="20955">MMKAEGQQKSKGEKSSLDKHLQGNWNPVKDKRNFTANANMACQNKQNEKVDTATSNKFATLVNLEDEQDNKEAQKQKVDNAEKENARSRELDNQGVKANNKEQSVDTRVSEQYMEEEKANENKQVMKIHNDDIGDDDEVTNTCNASQTAKVKKERRNGKQTRDKSVPPKETGGVLTRKASVKSSVQ</sequence>
<evidence type="ECO:0000313" key="2">
    <source>
        <dbReference type="EMBL" id="KAJ8569992.1"/>
    </source>
</evidence>
<keyword evidence="3" id="KW-1185">Reference proteome</keyword>
<dbReference type="AlphaFoldDB" id="A0A9Q1MW18"/>
<evidence type="ECO:0000313" key="3">
    <source>
        <dbReference type="Proteomes" id="UP001152561"/>
    </source>
</evidence>